<dbReference type="Pfam" id="PF09835">
    <property type="entry name" value="DUF2062"/>
    <property type="match status" value="1"/>
</dbReference>
<dbReference type="STRING" id="173990.SAMN05660691_03430"/>
<evidence type="ECO:0000256" key="1">
    <source>
        <dbReference type="SAM" id="Phobius"/>
    </source>
</evidence>
<protein>
    <submittedName>
        <fullName evidence="3">TIGR03546 family protein</fullName>
    </submittedName>
</protein>
<dbReference type="InterPro" id="IPR019935">
    <property type="entry name" value="CHP03546"/>
</dbReference>
<keyword evidence="4" id="KW-1185">Reference proteome</keyword>
<dbReference type="Proteomes" id="UP000199371">
    <property type="component" value="Unassembled WGS sequence"/>
</dbReference>
<dbReference type="OrthoDB" id="370141at2"/>
<evidence type="ECO:0000313" key="3">
    <source>
        <dbReference type="EMBL" id="SEI08087.1"/>
    </source>
</evidence>
<sequence length="163" mass="18168">MLTMLAKILKVLNSQASPWQIGWAIALGLFAGILPLGLLTLLIVLIVCLLTVNLSTFIVVWGLTEGLMLLFATPLENLTWQYAQNDTLLQLLANTETLQLLHLHHTLTLGAFVLGAVLVVPVAWLSKVLVMQYRSRVMSSVQKWKLTQMLKASKLFALYEKLN</sequence>
<dbReference type="NCBIfam" id="TIGR03546">
    <property type="entry name" value="TIGR03546 family protein"/>
    <property type="match status" value="1"/>
</dbReference>
<feature type="transmembrane region" description="Helical" evidence="1">
    <location>
        <begin position="20"/>
        <end position="50"/>
    </location>
</feature>
<feature type="transmembrane region" description="Helical" evidence="1">
    <location>
        <begin position="107"/>
        <end position="130"/>
    </location>
</feature>
<proteinExistence type="predicted"/>
<name>A0A1H6NC98_9GAMM</name>
<keyword evidence="1" id="KW-1133">Transmembrane helix</keyword>
<feature type="domain" description="DUF2062" evidence="2">
    <location>
        <begin position="8"/>
        <end position="136"/>
    </location>
</feature>
<reference evidence="4" key="1">
    <citation type="submission" date="2016-10" db="EMBL/GenBank/DDBJ databases">
        <authorList>
            <person name="Varghese N."/>
            <person name="Submissions S."/>
        </authorList>
    </citation>
    <scope>NUCLEOTIDE SEQUENCE [LARGE SCALE GENOMIC DNA]</scope>
    <source>
        <strain evidence="4">DSM 17616</strain>
    </source>
</reference>
<evidence type="ECO:0000259" key="2">
    <source>
        <dbReference type="Pfam" id="PF09835"/>
    </source>
</evidence>
<organism evidence="3 4">
    <name type="scientific">Rheinheimera pacifica</name>
    <dbReference type="NCBI Taxonomy" id="173990"/>
    <lineage>
        <taxon>Bacteria</taxon>
        <taxon>Pseudomonadati</taxon>
        <taxon>Pseudomonadota</taxon>
        <taxon>Gammaproteobacteria</taxon>
        <taxon>Chromatiales</taxon>
        <taxon>Chromatiaceae</taxon>
        <taxon>Rheinheimera</taxon>
    </lineage>
</organism>
<keyword evidence="1" id="KW-0812">Transmembrane</keyword>
<gene>
    <name evidence="3" type="ORF">SAMN05660691_03430</name>
</gene>
<dbReference type="AlphaFoldDB" id="A0A1H6NC98"/>
<dbReference type="RefSeq" id="WP_092795931.1">
    <property type="nucleotide sequence ID" value="NZ_DASWWU010000013.1"/>
</dbReference>
<evidence type="ECO:0000313" key="4">
    <source>
        <dbReference type="Proteomes" id="UP000199371"/>
    </source>
</evidence>
<dbReference type="InterPro" id="IPR018639">
    <property type="entry name" value="DUF2062"/>
</dbReference>
<dbReference type="EMBL" id="FNXF01000016">
    <property type="protein sequence ID" value="SEI08087.1"/>
    <property type="molecule type" value="Genomic_DNA"/>
</dbReference>
<keyword evidence="1" id="KW-0472">Membrane</keyword>
<accession>A0A1H6NC98</accession>